<gene>
    <name evidence="1" type="ORF">H2Z84_07375</name>
</gene>
<protein>
    <submittedName>
        <fullName evidence="1">Uncharacterized protein</fullName>
    </submittedName>
</protein>
<comment type="caution">
    <text evidence="1">The sequence shown here is derived from an EMBL/GenBank/DDBJ whole genome shotgun (WGS) entry which is preliminary data.</text>
</comment>
<evidence type="ECO:0000313" key="1">
    <source>
        <dbReference type="EMBL" id="MBA4708200.1"/>
    </source>
</evidence>
<accession>A0A838XYE7</accession>
<dbReference type="RefSeq" id="WP_181835400.1">
    <property type="nucleotide sequence ID" value="NZ_JACERN010000022.1"/>
</dbReference>
<dbReference type="Proteomes" id="UP000545606">
    <property type="component" value="Unassembled WGS sequence"/>
</dbReference>
<organism evidence="1 2">
    <name type="scientific">Aquitalea aquatica</name>
    <dbReference type="NCBI Taxonomy" id="3044273"/>
    <lineage>
        <taxon>Bacteria</taxon>
        <taxon>Pseudomonadati</taxon>
        <taxon>Pseudomonadota</taxon>
        <taxon>Betaproteobacteria</taxon>
        <taxon>Neisseriales</taxon>
        <taxon>Chromobacteriaceae</taxon>
        <taxon>Aquitalea</taxon>
    </lineage>
</organism>
<sequence length="64" mass="6824">MAFALSNHCATKKMAEAKPGQKPLVFATVVAKTGKRAVFHYPGLDSDHKAKKKAQSILIAPSST</sequence>
<dbReference type="AlphaFoldDB" id="A0A838XYE7"/>
<reference evidence="1 2" key="1">
    <citation type="submission" date="2020-07" db="EMBL/GenBank/DDBJ databases">
        <title>Draft genome sequence of violacein-producing bacteria and related species.</title>
        <authorList>
            <person name="Wilson H.S."/>
            <person name="De Leon M.E."/>
        </authorList>
    </citation>
    <scope>NUCLEOTIDE SEQUENCE [LARGE SCALE GENOMIC DNA]</scope>
    <source>
        <strain evidence="1 2">HSC-21Su07</strain>
    </source>
</reference>
<dbReference type="EMBL" id="JACERN010000022">
    <property type="protein sequence ID" value="MBA4708200.1"/>
    <property type="molecule type" value="Genomic_DNA"/>
</dbReference>
<keyword evidence="2" id="KW-1185">Reference proteome</keyword>
<proteinExistence type="predicted"/>
<evidence type="ECO:0000313" key="2">
    <source>
        <dbReference type="Proteomes" id="UP000545606"/>
    </source>
</evidence>
<name>A0A838XYE7_9NEIS</name>